<dbReference type="InterPro" id="IPR036322">
    <property type="entry name" value="WD40_repeat_dom_sf"/>
</dbReference>
<dbReference type="PANTHER" id="PTHR11319:SF35">
    <property type="entry name" value="OUTER MEMBRANE PROTEIN PMPC-RELATED"/>
    <property type="match status" value="1"/>
</dbReference>
<organism evidence="3 4">
    <name type="scientific">Tetrahymena thermophila (strain SB210)</name>
    <dbReference type="NCBI Taxonomy" id="312017"/>
    <lineage>
        <taxon>Eukaryota</taxon>
        <taxon>Sar</taxon>
        <taxon>Alveolata</taxon>
        <taxon>Ciliophora</taxon>
        <taxon>Intramacronucleata</taxon>
        <taxon>Oligohymenophorea</taxon>
        <taxon>Hymenostomatida</taxon>
        <taxon>Tetrahymenina</taxon>
        <taxon>Tetrahymenidae</taxon>
        <taxon>Tetrahymena</taxon>
    </lineage>
</organism>
<dbReference type="RefSeq" id="XP_001471413.2">
    <property type="nucleotide sequence ID" value="XM_001471363.2"/>
</dbReference>
<feature type="transmembrane region" description="Helical" evidence="1">
    <location>
        <begin position="2507"/>
        <end position="2527"/>
    </location>
</feature>
<feature type="transmembrane region" description="Helical" evidence="1">
    <location>
        <begin position="2724"/>
        <end position="2744"/>
    </location>
</feature>
<dbReference type="Proteomes" id="UP000009168">
    <property type="component" value="Unassembled WGS sequence"/>
</dbReference>
<dbReference type="GeneID" id="7835703"/>
<dbReference type="InParanoid" id="A4VDI1"/>
<dbReference type="SUPFAM" id="SSF50978">
    <property type="entry name" value="WD40 repeat-like"/>
    <property type="match status" value="3"/>
</dbReference>
<keyword evidence="1 3" id="KW-0812">Transmembrane</keyword>
<keyword evidence="2" id="KW-0732">Signal</keyword>
<dbReference type="EMBL" id="GG662647">
    <property type="protein sequence ID" value="EDK31586.2"/>
    <property type="molecule type" value="Genomic_DNA"/>
</dbReference>
<dbReference type="eggNOG" id="ENOG502SA63">
    <property type="taxonomic scope" value="Eukaryota"/>
</dbReference>
<dbReference type="PANTHER" id="PTHR11319">
    <property type="entry name" value="G PROTEIN-COUPLED RECEPTOR-RELATED"/>
    <property type="match status" value="1"/>
</dbReference>
<feature type="signal peptide" evidence="2">
    <location>
        <begin position="1"/>
        <end position="24"/>
    </location>
</feature>
<feature type="transmembrane region" description="Helical" evidence="1">
    <location>
        <begin position="2593"/>
        <end position="2620"/>
    </location>
</feature>
<feature type="transmembrane region" description="Helical" evidence="1">
    <location>
        <begin position="2788"/>
        <end position="2810"/>
    </location>
</feature>
<dbReference type="SUPFAM" id="SSF51126">
    <property type="entry name" value="Pectin lyase-like"/>
    <property type="match status" value="1"/>
</dbReference>
<dbReference type="InterPro" id="IPR011047">
    <property type="entry name" value="Quinoprotein_ADH-like_sf"/>
</dbReference>
<gene>
    <name evidence="3" type="ORF">TTHERM_00253468</name>
</gene>
<dbReference type="InterPro" id="IPR011050">
    <property type="entry name" value="Pectin_lyase_fold/virulence"/>
</dbReference>
<feature type="transmembrane region" description="Helical" evidence="1">
    <location>
        <begin position="2428"/>
        <end position="2447"/>
    </location>
</feature>
<accession>A4VDI1</accession>
<dbReference type="HOGENOM" id="CLU_226544_0_0_1"/>
<reference evidence="4" key="1">
    <citation type="journal article" date="2006" name="PLoS Biol.">
        <title>Macronuclear genome sequence of the ciliate Tetrahymena thermophila, a model eukaryote.</title>
        <authorList>
            <person name="Eisen J.A."/>
            <person name="Coyne R.S."/>
            <person name="Wu M."/>
            <person name="Wu D."/>
            <person name="Thiagarajan M."/>
            <person name="Wortman J.R."/>
            <person name="Badger J.H."/>
            <person name="Ren Q."/>
            <person name="Amedeo P."/>
            <person name="Jones K.M."/>
            <person name="Tallon L.J."/>
            <person name="Delcher A.L."/>
            <person name="Salzberg S.L."/>
            <person name="Silva J.C."/>
            <person name="Haas B.J."/>
            <person name="Majoros W.H."/>
            <person name="Farzad M."/>
            <person name="Carlton J.M."/>
            <person name="Smith R.K. Jr."/>
            <person name="Garg J."/>
            <person name="Pearlman R.E."/>
            <person name="Karrer K.M."/>
            <person name="Sun L."/>
            <person name="Manning G."/>
            <person name="Elde N.C."/>
            <person name="Turkewitz A.P."/>
            <person name="Asai D.J."/>
            <person name="Wilkes D.E."/>
            <person name="Wang Y."/>
            <person name="Cai H."/>
            <person name="Collins K."/>
            <person name="Stewart B.A."/>
            <person name="Lee S.R."/>
            <person name="Wilamowska K."/>
            <person name="Weinberg Z."/>
            <person name="Ruzzo W.L."/>
            <person name="Wloga D."/>
            <person name="Gaertig J."/>
            <person name="Frankel J."/>
            <person name="Tsao C.-C."/>
            <person name="Gorovsky M.A."/>
            <person name="Keeling P.J."/>
            <person name="Waller R.F."/>
            <person name="Patron N.J."/>
            <person name="Cherry J.M."/>
            <person name="Stover N.A."/>
            <person name="Krieger C.J."/>
            <person name="del Toro C."/>
            <person name="Ryder H.F."/>
            <person name="Williamson S.C."/>
            <person name="Barbeau R.A."/>
            <person name="Hamilton E.P."/>
            <person name="Orias E."/>
        </authorList>
    </citation>
    <scope>NUCLEOTIDE SEQUENCE [LARGE SCALE GENOMIC DNA]</scope>
    <source>
        <strain evidence="4">SB210</strain>
    </source>
</reference>
<evidence type="ECO:0000256" key="1">
    <source>
        <dbReference type="SAM" id="Phobius"/>
    </source>
</evidence>
<evidence type="ECO:0000313" key="3">
    <source>
        <dbReference type="EMBL" id="EDK31586.2"/>
    </source>
</evidence>
<dbReference type="Gene3D" id="2.130.10.10">
    <property type="entry name" value="YVTN repeat-like/Quinoprotein amine dehydrogenase"/>
    <property type="match status" value="1"/>
</dbReference>
<feature type="transmembrane region" description="Helical" evidence="1">
    <location>
        <begin position="2547"/>
        <end position="2573"/>
    </location>
</feature>
<dbReference type="SUPFAM" id="SSF50998">
    <property type="entry name" value="Quinoprotein alcohol dehydrogenase-like"/>
    <property type="match status" value="1"/>
</dbReference>
<proteinExistence type="predicted"/>
<evidence type="ECO:0000313" key="4">
    <source>
        <dbReference type="Proteomes" id="UP000009168"/>
    </source>
</evidence>
<name>A4VDI1_TETTS</name>
<dbReference type="InterPro" id="IPR015943">
    <property type="entry name" value="WD40/YVTN_repeat-like_dom_sf"/>
</dbReference>
<sequence length="2972" mass="340604">MSRINFLFIKALFILLLYVVTVKCIGCPFWQIGSSDINVNIIQKIILLKSNPQNQVEDIAAIAYQPFNVGIFNIQKNKQYQLMGQSESVTLYQMDKDDRPQLKVSIINTLDANGRVISWNSGNGSRQQVIQIPLNIAVKPNSCLNSQEMLVITWDTQSLFVVDFSSPNDASSNVQALQLASGNSLAQCVNDKLNRRFLLANTQGVIFSYDIQTQKFVQLFQLNSFSSLQSIFPTQNTIAISYAQISGQSYAVSYINSTLQFSQTLPQISTQILVNKQEDQLVIIGNSNLFQVWNTQSNQKVYQPNFQQIQCDQKDANQTSVNSSISFTFGSINQNDEIAVVSNQYVFAYSMSQQKPLLFKSQNFGVYLIQAFVLQNKVILNQQYSVANFDLLTSKYQYVTNVFTSQKTSYDVVTKIEIDSNLNRIIRIDLSGTLIDRISNPFTSSDSQTFNLYQDKTNGYMVGFILESTSYMIYKFNKDLDHSLIFKGILVINGRINGPVKLIEISQQILLQVNSKLYLFNYFYSSGSSNQPVSFQGSNATISQYYFISSINQLVAISQQVIQIYTYNSNKLSLTNSISYYTGTSSSITLVQEQQIIILNRGNQLFLKNYQTMQENILDFVDQSVLMYKYDGPRALLIIILANYKIEVINIVQAKVLYLLQLNNNALQMMDIFPQYNLVVVSYQNGQVIYYNYITNTILSIFNNQFFNDFEQLDSSSNSLVIKSNLKIFTRRMTNLGLINQVQENVAINSYFIDIKSGLSFTLTNKVKIFNHLTQQYLPNFNSNLNLSPYIIYSLPSQNWIFLGYLNSTVNIVYVYRLDNYQQIGIMDHNLTQCNKINKFYHDVKMNRLFSSCISPGTVVVWDLNNNFTLIQSLINANPSAISSISFNQNLGIITIMGLAWWSSTFDYYTLKYKCQVVGIYSNFDYTNQYQVTWDQNGDFRLYDYKCTQLAYRHCAKSWINQLIIDEQQMIITTISQDNKVKTYNYQIIPTPVLLNQLILPYQLNDGFLDKDNGYLLVADFNGYIYMISYPSLVLQQTIQVTSQKINNVYLDKTHNLFLFVSQPAQTISYYNLIEFLQSNAYSVSFRNTGVMSTLSTKQGIIFHQHRNIVQIWDYQNQSLRYGFFVNSQAPIYESQSMFTILQGQDKVCALITRDQIIFFNINTFDIIYAQSLKCLRSTQLDNYFICSQANVLTILNVNSFVQSQTIQLQQSSAVIQLQSILEINTFFITTSQGEVIFFTLDNNQNIFQQQLYSQMLTQAIANYCFLRLNQNYMIIASSFDGQIGQMLLSQKLKILNQQQLPLPGLSSHAHVMLQYNNQIFIKRILDFSLSLYNSNNFTQFSIIPSPCIGYSYKLDISQDFDLIIQSCIGNYQINQLSSLKNVATGRYISNLNITDFVYTPDCNQIVFINKDYFIDAYFKTIFIYQIDYANQKVNQLGNFQLNGIVLGSIASYNTFSSADNIYVQLILYSQDTISQVQLPIFGEKSCQQSLSSAQFGEVVLSVQSVYQQIQAYFNIQSIKFNVIIDQETILLPFPSFQFSQITQVNIVADQTKTVQQKIIVNEEIFFSFSGYNLISLNNLYIEPASSQKDYLLFNIQNLTQFQLNNVQLGNEKLFSFNFNYIESVVFDQLQILNMTQSAQNIVTIFNFQQVNNMLFNQINVSQSNFSQINLFYFQNDVNNIKSIIRFQDLQIQQSEFLFREDTTSTSAIFISNYNNVSFDRVNINQNSGTPIPIIKSYVVSNLSLSNIKFTNNKEIMLLSYNSSISQVVAKVALNQQLLEDNIAIWTLNISNNQYSLYSKYSIVQINSLQQIISKADINNNTDLNQSNQILNLKANYMNCTNATFMQNQGFQNLFVVLNTQLGYFQNLIVWNNQAAQGVLLLSSKVLISNSSLKENISNNKLFQTSVINILSNSQVSLTSSEFESNQSFLGGSIYLSQSDLQIEQVSFKNDISQNQGGSIYSIQSTLSLRQSQFTNCSSDLGGSIYIQKGSIELNSVNSSKSTSNEDGGFLYASNIGQFTLSNLNLQDCIAFNDGGCMYLTSSGGNSSFITQSLIQNSKAYGSGGAILLDNTDLSINQTQFVNNTAGIGGAIRYLNLKPLFLIQNSNASKDSCKTFSQNHCQQNTAIIFGNSIASYPQYASILPSKDFKVNIDYYPNVTLSNFRSGMSSFDFSVQFLDEFKNLVQQINLQDQTLTQSLSQKLIQEISQYNCRVQINQISTSLEEETIKIDGATLVDYAYHGKNKIGCLMNNFKITGIPTKRGLIQLQLNGMKSLQGSNQFSNITDIQINIQFRECYVGEYYTSTCDGCQLYECTQCLNGTYSLEEPKIGKKIECKSCDTSQTNSCFLNQIVLKQNYWRVSNQSDQIFFCNSNNCNGNESKGYCSEGYVGALCSSCDNYGKIWGLQYGSSQVGSQGIQCIRCDQIKDNAYKQILVFLSVLLYLGFLIIESQSNNCKMCQIRILSSINVIQFGVSQFILQSSVISKIFINQFYIITSLKENLQVSFPDLFSFLFTFPQVASQPVLVFLYSLDCSLSSIHTQIPIQYLRFIYISIVLPLIFLILIYIMMKLIIYILNNINPKEAYYLEIKYNNVNMLISTLIVFTYLASQNVYQAALQVIFCQKFDNQYYMKSQMDQQCYTQEHIFYIIFLILPVLILVTIIYPLVMLYILCKNSSKLFDNTSTNVIRRYGYFFQGYKKNRWWWELLKTEYKFIELLLATYFASQPVNQLISIIFVQLVYCALLTYFSPYQDNKINILELKSSIQTLLIFWLSLFIQLNSNMVVLTQIASALLIATMIILFGSLAINFFEVLVKRNYYLILKWKCLNYLITYLKSKVIKDREWVKSYFFKNYWILYNLIYKQNYNPFAAFNNWRKLKNMFLKGELKIIEIQKLQNRIRKNSGSNLNLSPSQRSNIFAEISYNSLIKTYSIENRNDDFILENTPLKDNSPTYNQNRRSSQFKKQKFYLDFKSVINQ</sequence>
<evidence type="ECO:0000256" key="2">
    <source>
        <dbReference type="SAM" id="SignalP"/>
    </source>
</evidence>
<feature type="transmembrane region" description="Helical" evidence="1">
    <location>
        <begin position="2641"/>
        <end position="2668"/>
    </location>
</feature>
<protein>
    <submittedName>
        <fullName evidence="3">Transmembrane protein, putative</fullName>
    </submittedName>
</protein>
<feature type="transmembrane region" description="Helical" evidence="1">
    <location>
        <begin position="2467"/>
        <end position="2487"/>
    </location>
</feature>
<keyword evidence="1" id="KW-0472">Membrane</keyword>
<keyword evidence="1" id="KW-1133">Transmembrane helix</keyword>
<keyword evidence="4" id="KW-1185">Reference proteome</keyword>
<feature type="chain" id="PRO_5002673531" evidence="2">
    <location>
        <begin position="25"/>
        <end position="2972"/>
    </location>
</feature>
<dbReference type="KEGG" id="tet:TTHERM_00253468"/>